<gene>
    <name evidence="1" type="ORF">PCORN_18029</name>
</gene>
<sequence length="63" mass="7138">MMWNALLIGKNFNLLGLEGINTSTLAKKTDKYTKVKKKTEFPPKRILVLKLICIVECIVESIS</sequence>
<dbReference type="Proteomes" id="UP000019254">
    <property type="component" value="Unassembled WGS sequence"/>
</dbReference>
<evidence type="ECO:0000313" key="1">
    <source>
        <dbReference type="EMBL" id="EUJ25281.1"/>
    </source>
</evidence>
<evidence type="ECO:0000313" key="2">
    <source>
        <dbReference type="Proteomes" id="UP000019254"/>
    </source>
</evidence>
<proteinExistence type="predicted"/>
<dbReference type="STRING" id="1265820.PCORN_18029"/>
<comment type="caution">
    <text evidence="1">The sequence shown here is derived from an EMBL/GenBank/DDBJ whole genome shotgun (WGS) entry which is preliminary data.</text>
</comment>
<name>W7BQ73_9LIST</name>
<keyword evidence="2" id="KW-1185">Reference proteome</keyword>
<organism evidence="1 2">
    <name type="scientific">Listeria cornellensis FSL F6-0969</name>
    <dbReference type="NCBI Taxonomy" id="1265820"/>
    <lineage>
        <taxon>Bacteria</taxon>
        <taxon>Bacillati</taxon>
        <taxon>Bacillota</taxon>
        <taxon>Bacilli</taxon>
        <taxon>Bacillales</taxon>
        <taxon>Listeriaceae</taxon>
        <taxon>Listeria</taxon>
    </lineage>
</organism>
<dbReference type="EMBL" id="AODE01000047">
    <property type="protein sequence ID" value="EUJ25281.1"/>
    <property type="molecule type" value="Genomic_DNA"/>
</dbReference>
<protein>
    <submittedName>
        <fullName evidence="1">Uncharacterized protein</fullName>
    </submittedName>
</protein>
<dbReference type="AlphaFoldDB" id="W7BQ73"/>
<reference evidence="1 2" key="1">
    <citation type="journal article" date="2014" name="Int. J. Syst. Evol. Microbiol.">
        <title>Listeria floridensis sp. nov., Listeria aquatica sp. nov., Listeria cornellensis sp. nov., Listeria riparia sp. nov. and Listeria grandensis sp. nov., from agricultural and natural environments.</title>
        <authorList>
            <person name="den Bakker H.C."/>
            <person name="Warchocki S."/>
            <person name="Wright E.M."/>
            <person name="Allred A.F."/>
            <person name="Ahlstrom C."/>
            <person name="Manuel C.S."/>
            <person name="Stasiewicz M.J."/>
            <person name="Burrell A."/>
            <person name="Roof S."/>
            <person name="Strawn L."/>
            <person name="Fortes E.D."/>
            <person name="Nightingale K.K."/>
            <person name="Kephart D."/>
            <person name="Wiedmann M."/>
        </authorList>
    </citation>
    <scope>NUCLEOTIDE SEQUENCE [LARGE SCALE GENOMIC DNA]</scope>
    <source>
        <strain evidence="2">FSL F6-969</strain>
    </source>
</reference>
<accession>W7BQ73</accession>